<evidence type="ECO:0000256" key="8">
    <source>
        <dbReference type="ARBA" id="ARBA00023170"/>
    </source>
</evidence>
<feature type="transmembrane region" description="Helical" evidence="10">
    <location>
        <begin position="190"/>
        <end position="213"/>
    </location>
</feature>
<keyword evidence="2" id="KW-1003">Cell membrane</keyword>
<reference evidence="11 13" key="2">
    <citation type="journal article" date="2008" name="Bioinformatics">
        <title>Assembly reconciliation.</title>
        <authorList>
            <person name="Zimin A.V."/>
            <person name="Smith D.R."/>
            <person name="Sutton G."/>
            <person name="Yorke J.A."/>
        </authorList>
    </citation>
    <scope>NUCLEOTIDE SEQUENCE [LARGE SCALE GENOMIC DNA]</scope>
    <source>
        <strain evidence="11 13">TSC#14021-0224.01</strain>
    </source>
</reference>
<dbReference type="AlphaFoldDB" id="B3NJ79"/>
<dbReference type="OMA" id="MHEMILP"/>
<dbReference type="PANTHER" id="PTHR21137">
    <property type="entry name" value="ODORANT RECEPTOR"/>
    <property type="match status" value="1"/>
</dbReference>
<name>B3NJ79_DROER</name>
<dbReference type="eggNOG" id="ENOG502T9HD">
    <property type="taxonomic scope" value="Eukaryota"/>
</dbReference>
<keyword evidence="8 10" id="KW-0675">Receptor</keyword>
<evidence type="ECO:0000256" key="6">
    <source>
        <dbReference type="ARBA" id="ARBA00022989"/>
    </source>
</evidence>
<evidence type="ECO:0000256" key="10">
    <source>
        <dbReference type="RuleBase" id="RU351113"/>
    </source>
</evidence>
<evidence type="ECO:0000313" key="13">
    <source>
        <dbReference type="Proteomes" id="UP000008711"/>
    </source>
</evidence>
<comment type="caution">
    <text evidence="10">Lacks conserved residue(s) required for the propagation of feature annotation.</text>
</comment>
<feature type="transmembrane region" description="Helical" evidence="10">
    <location>
        <begin position="139"/>
        <end position="159"/>
    </location>
</feature>
<sequence>MLFRYLRKPIPQDLLTSPEALRYFEYGMFWLGWMAPAKNQLLYHFIAAMLITWSIVYLPIGIIITCVKDINTFNPSDLLTVLQLFFNSFGTPIKVLFFKLHFWRFLKARSLLSEMDKRCTDIGERFVVHRWVVHCNRAYLIYQCIYICYILFTFLSATISEVPPWRIYNPFVDWRESRQNFWKAILNEKLLMLVSVSQAVLTDIYALIYGFMLRAHIHLLKKRVEKLCSNPEKKDDENQEDLIACIKDHQLIQEFASMIHPIISRTIFTQFLLIGVCLGLSIINLLFFADFWAGLATVVYINGLMIQTFPFCFVCDLIKSDCAHLEMAIFHSNWFDTSRRYKLLLIFFLQNSQNSIAFTAGSVFPISTRSNIQVAKLAFSVVTFVNQLNITERLSKN</sequence>
<proteinExistence type="inferred from homology"/>
<evidence type="ECO:0000256" key="1">
    <source>
        <dbReference type="ARBA" id="ARBA00004651"/>
    </source>
</evidence>
<dbReference type="GO" id="GO:0004984">
    <property type="term" value="F:olfactory receptor activity"/>
    <property type="evidence" value="ECO:0007669"/>
    <property type="project" value="InterPro"/>
</dbReference>
<feature type="transmembrane region" description="Helical" evidence="10">
    <location>
        <begin position="41"/>
        <end position="64"/>
    </location>
</feature>
<dbReference type="GO" id="GO:0007165">
    <property type="term" value="P:signal transduction"/>
    <property type="evidence" value="ECO:0007669"/>
    <property type="project" value="UniProtKB-KW"/>
</dbReference>
<comment type="similarity">
    <text evidence="10">Belongs to the insect chemoreceptor superfamily. Heteromeric odorant receptor channel (TC 1.A.69) family.</text>
</comment>
<protein>
    <recommendedName>
        <fullName evidence="10">Odorant receptor</fullName>
    </recommendedName>
</protein>
<dbReference type="Pfam" id="PF02949">
    <property type="entry name" value="7tm_6"/>
    <property type="match status" value="1"/>
</dbReference>
<evidence type="ECO:0000313" key="11">
    <source>
        <dbReference type="EMBL" id="EDV52862.1"/>
    </source>
</evidence>
<dbReference type="KEGG" id="der:6544876"/>
<keyword evidence="5 10" id="KW-0552">Olfaction</keyword>
<keyword evidence="7 10" id="KW-0472">Membrane</keyword>
<evidence type="ECO:0000256" key="2">
    <source>
        <dbReference type="ARBA" id="ARBA00022475"/>
    </source>
</evidence>
<evidence type="ECO:0000256" key="5">
    <source>
        <dbReference type="ARBA" id="ARBA00022725"/>
    </source>
</evidence>
<reference evidence="11" key="3">
    <citation type="submission" date="2015-11" db="EMBL/GenBank/DDBJ databases">
        <authorList>
            <consortium name="FlyBase"/>
        </authorList>
    </citation>
    <scope>NUCLEOTIDE SEQUENCE</scope>
    <source>
        <strain evidence="11">TSC#14021-0224.01</strain>
    </source>
</reference>
<accession>B3NJ79</accession>
<dbReference type="EMBL" id="CH954178">
    <property type="protein sequence ID" value="EDV52862.1"/>
    <property type="molecule type" value="Genomic_DNA"/>
</dbReference>
<dbReference type="EMBL" id="CH955804">
    <property type="protein sequence ID" value="EDV57165.1"/>
    <property type="molecule type" value="Genomic_DNA"/>
</dbReference>
<evidence type="ECO:0000313" key="12">
    <source>
        <dbReference type="EMBL" id="EDV57165.1"/>
    </source>
</evidence>
<evidence type="ECO:0000256" key="3">
    <source>
        <dbReference type="ARBA" id="ARBA00022606"/>
    </source>
</evidence>
<keyword evidence="6 10" id="KW-1133">Transmembrane helix</keyword>
<dbReference type="InterPro" id="IPR004117">
    <property type="entry name" value="7tm6_olfct_rcpt"/>
</dbReference>
<dbReference type="HOGENOM" id="CLU_033399_8_0_1"/>
<keyword evidence="13" id="KW-1185">Reference proteome</keyword>
<feature type="transmembrane region" description="Helical" evidence="10">
    <location>
        <begin position="267"/>
        <end position="289"/>
    </location>
</feature>
<gene>
    <name evidence="11" type="primary">Dere\GG13128</name>
    <name evidence="12" type="synonym">Dere\GG13005</name>
    <name evidence="12" type="ORF">Dere_GG13005</name>
    <name evidence="11" type="ORF">Dere_GG13128</name>
</gene>
<organism evidence="11 13">
    <name type="scientific">Drosophila erecta</name>
    <name type="common">Fruit fly</name>
    <dbReference type="NCBI Taxonomy" id="7220"/>
    <lineage>
        <taxon>Eukaryota</taxon>
        <taxon>Metazoa</taxon>
        <taxon>Ecdysozoa</taxon>
        <taxon>Arthropoda</taxon>
        <taxon>Hexapoda</taxon>
        <taxon>Insecta</taxon>
        <taxon>Pterygota</taxon>
        <taxon>Neoptera</taxon>
        <taxon>Endopterygota</taxon>
        <taxon>Diptera</taxon>
        <taxon>Brachycera</taxon>
        <taxon>Muscomorpha</taxon>
        <taxon>Ephydroidea</taxon>
        <taxon>Drosophilidae</taxon>
        <taxon>Drosophila</taxon>
        <taxon>Sophophora</taxon>
    </lineage>
</organism>
<dbReference type="GO" id="GO:0005549">
    <property type="term" value="F:odorant binding"/>
    <property type="evidence" value="ECO:0007669"/>
    <property type="project" value="InterPro"/>
</dbReference>
<evidence type="ECO:0000256" key="9">
    <source>
        <dbReference type="ARBA" id="ARBA00023224"/>
    </source>
</evidence>
<keyword evidence="4 10" id="KW-0812">Transmembrane</keyword>
<dbReference type="OrthoDB" id="6604226at2759"/>
<evidence type="ECO:0000256" key="4">
    <source>
        <dbReference type="ARBA" id="ARBA00022692"/>
    </source>
</evidence>
<feature type="transmembrane region" description="Helical" evidence="10">
    <location>
        <begin position="84"/>
        <end position="102"/>
    </location>
</feature>
<keyword evidence="3 10" id="KW-0716">Sensory transduction</keyword>
<reference evidence="11 13" key="1">
    <citation type="journal article" date="2007" name="Nature">
        <title>Evolution of genes and genomes on the Drosophila phylogeny.</title>
        <authorList>
            <consortium name="Drosophila 12 Genomes Consortium"/>
            <person name="Clark A.G."/>
            <person name="Eisen M.B."/>
            <person name="Smith D.R."/>
            <person name="Bergman C.M."/>
            <person name="Oliver B."/>
            <person name="Markow T.A."/>
            <person name="Kaufman T.C."/>
            <person name="Kellis M."/>
            <person name="Gelbart W."/>
            <person name="Iyer V.N."/>
            <person name="Pollard D.A."/>
            <person name="Sackton T.B."/>
            <person name="Larracuente A.M."/>
            <person name="Singh N.D."/>
            <person name="Abad J.P."/>
            <person name="Abt D.N."/>
            <person name="Adryan B."/>
            <person name="Aguade M."/>
            <person name="Akashi H."/>
            <person name="Anderson W.W."/>
            <person name="Aquadro C.F."/>
            <person name="Ardell D.H."/>
            <person name="Arguello R."/>
            <person name="Artieri C.G."/>
            <person name="Barbash D.A."/>
            <person name="Barker D."/>
            <person name="Barsanti P."/>
            <person name="Batterham P."/>
            <person name="Batzoglou S."/>
            <person name="Begun D."/>
            <person name="Bhutkar A."/>
            <person name="Blanco E."/>
            <person name="Bosak S.A."/>
            <person name="Bradley R.K."/>
            <person name="Brand A.D."/>
            <person name="Brent M.R."/>
            <person name="Brooks A.N."/>
            <person name="Brown R.H."/>
            <person name="Butlin R.K."/>
            <person name="Caggese C."/>
            <person name="Calvi B.R."/>
            <person name="Bernardo de Carvalho A."/>
            <person name="Caspi A."/>
            <person name="Castrezana S."/>
            <person name="Celniker S.E."/>
            <person name="Chang J.L."/>
            <person name="Chapple C."/>
            <person name="Chatterji S."/>
            <person name="Chinwalla A."/>
            <person name="Civetta A."/>
            <person name="Clifton S.W."/>
            <person name="Comeron J.M."/>
            <person name="Costello J.C."/>
            <person name="Coyne J.A."/>
            <person name="Daub J."/>
            <person name="David R.G."/>
            <person name="Delcher A.L."/>
            <person name="Delehaunty K."/>
            <person name="Do C.B."/>
            <person name="Ebling H."/>
            <person name="Edwards K."/>
            <person name="Eickbush T."/>
            <person name="Evans J.D."/>
            <person name="Filipski A."/>
            <person name="Findeiss S."/>
            <person name="Freyhult E."/>
            <person name="Fulton L."/>
            <person name="Fulton R."/>
            <person name="Garcia A.C."/>
            <person name="Gardiner A."/>
            <person name="Garfield D.A."/>
            <person name="Garvin B.E."/>
            <person name="Gibson G."/>
            <person name="Gilbert D."/>
            <person name="Gnerre S."/>
            <person name="Godfrey J."/>
            <person name="Good R."/>
            <person name="Gotea V."/>
            <person name="Gravely B."/>
            <person name="Greenberg A.J."/>
            <person name="Griffiths-Jones S."/>
            <person name="Gross S."/>
            <person name="Guigo R."/>
            <person name="Gustafson E.A."/>
            <person name="Haerty W."/>
            <person name="Hahn M.W."/>
            <person name="Halligan D.L."/>
            <person name="Halpern A.L."/>
            <person name="Halter G.M."/>
            <person name="Han M.V."/>
            <person name="Heger A."/>
            <person name="Hillier L."/>
            <person name="Hinrichs A.S."/>
            <person name="Holmes I."/>
            <person name="Hoskins R.A."/>
            <person name="Hubisz M.J."/>
            <person name="Hultmark D."/>
            <person name="Huntley M.A."/>
            <person name="Jaffe D.B."/>
            <person name="Jagadeeshan S."/>
            <person name="Jeck W.R."/>
            <person name="Johnson J."/>
            <person name="Jones C.D."/>
            <person name="Jordan W.C."/>
            <person name="Karpen G.H."/>
            <person name="Kataoka E."/>
            <person name="Keightley P.D."/>
            <person name="Kheradpour P."/>
            <person name="Kirkness E.F."/>
            <person name="Koerich L.B."/>
            <person name="Kristiansen K."/>
            <person name="Kudrna D."/>
            <person name="Kulathinal R.J."/>
            <person name="Kumar S."/>
            <person name="Kwok R."/>
            <person name="Lander E."/>
            <person name="Langley C.H."/>
            <person name="Lapoint R."/>
            <person name="Lazzaro B.P."/>
            <person name="Lee S.J."/>
            <person name="Levesque L."/>
            <person name="Li R."/>
            <person name="Lin C.F."/>
            <person name="Lin M.F."/>
            <person name="Lindblad-Toh K."/>
            <person name="Llopart A."/>
            <person name="Long M."/>
            <person name="Low L."/>
            <person name="Lozovsky E."/>
            <person name="Lu J."/>
            <person name="Luo M."/>
            <person name="Machado C.A."/>
            <person name="Makalowski W."/>
            <person name="Marzo M."/>
            <person name="Matsuda M."/>
            <person name="Matzkin L."/>
            <person name="McAllister B."/>
            <person name="McBride C.S."/>
            <person name="McKernan B."/>
            <person name="McKernan K."/>
            <person name="Mendez-Lago M."/>
            <person name="Minx P."/>
            <person name="Mollenhauer M.U."/>
            <person name="Montooth K."/>
            <person name="Mount S.M."/>
            <person name="Mu X."/>
            <person name="Myers E."/>
            <person name="Negre B."/>
            <person name="Newfeld S."/>
            <person name="Nielsen R."/>
            <person name="Noor M.A."/>
            <person name="O'Grady P."/>
            <person name="Pachter L."/>
            <person name="Papaceit M."/>
            <person name="Parisi M.J."/>
            <person name="Parisi M."/>
            <person name="Parts L."/>
            <person name="Pedersen J.S."/>
            <person name="Pesole G."/>
            <person name="Phillippy A.M."/>
            <person name="Ponting C.P."/>
            <person name="Pop M."/>
            <person name="Porcelli D."/>
            <person name="Powell J.R."/>
            <person name="Prohaska S."/>
            <person name="Pruitt K."/>
            <person name="Puig M."/>
            <person name="Quesneville H."/>
            <person name="Ram K.R."/>
            <person name="Rand D."/>
            <person name="Rasmussen M.D."/>
            <person name="Reed L.K."/>
            <person name="Reenan R."/>
            <person name="Reily A."/>
            <person name="Remington K.A."/>
            <person name="Rieger T.T."/>
            <person name="Ritchie M.G."/>
            <person name="Robin C."/>
            <person name="Rogers Y.H."/>
            <person name="Rohde C."/>
            <person name="Rozas J."/>
            <person name="Rubenfield M.J."/>
            <person name="Ruiz A."/>
            <person name="Russo S."/>
            <person name="Salzberg S.L."/>
            <person name="Sanchez-Gracia A."/>
            <person name="Saranga D.J."/>
            <person name="Sato H."/>
            <person name="Schaeffer S.W."/>
            <person name="Schatz M.C."/>
            <person name="Schlenke T."/>
            <person name="Schwartz R."/>
            <person name="Segarra C."/>
            <person name="Singh R.S."/>
            <person name="Sirot L."/>
            <person name="Sirota M."/>
            <person name="Sisneros N.B."/>
            <person name="Smith C.D."/>
            <person name="Smith T.F."/>
            <person name="Spieth J."/>
            <person name="Stage D.E."/>
            <person name="Stark A."/>
            <person name="Stephan W."/>
            <person name="Strausberg R.L."/>
            <person name="Strempel S."/>
            <person name="Sturgill D."/>
            <person name="Sutton G."/>
            <person name="Sutton G.G."/>
            <person name="Tao W."/>
            <person name="Teichmann S."/>
            <person name="Tobari Y.N."/>
            <person name="Tomimura Y."/>
            <person name="Tsolas J.M."/>
            <person name="Valente V.L."/>
            <person name="Venter E."/>
            <person name="Venter J.C."/>
            <person name="Vicario S."/>
            <person name="Vieira F.G."/>
            <person name="Vilella A.J."/>
            <person name="Villasante A."/>
            <person name="Walenz B."/>
            <person name="Wang J."/>
            <person name="Wasserman M."/>
            <person name="Watts T."/>
            <person name="Wilson D."/>
            <person name="Wilson R.K."/>
            <person name="Wing R.A."/>
            <person name="Wolfner M.F."/>
            <person name="Wong A."/>
            <person name="Wong G.K."/>
            <person name="Wu C.I."/>
            <person name="Wu G."/>
            <person name="Yamamoto D."/>
            <person name="Yang H.P."/>
            <person name="Yang S.P."/>
            <person name="Yorke J.A."/>
            <person name="Yoshida K."/>
            <person name="Zdobnov E."/>
            <person name="Zhang P."/>
            <person name="Zhang Y."/>
            <person name="Zimin A.V."/>
            <person name="Baldwin J."/>
            <person name="Abdouelleil A."/>
            <person name="Abdulkadir J."/>
            <person name="Abebe A."/>
            <person name="Abera B."/>
            <person name="Abreu J."/>
            <person name="Acer S.C."/>
            <person name="Aftuck L."/>
            <person name="Alexander A."/>
            <person name="An P."/>
            <person name="Anderson E."/>
            <person name="Anderson S."/>
            <person name="Arachi H."/>
            <person name="Azer M."/>
            <person name="Bachantsang P."/>
            <person name="Barry A."/>
            <person name="Bayul T."/>
            <person name="Berlin A."/>
            <person name="Bessette D."/>
            <person name="Bloom T."/>
            <person name="Blye J."/>
            <person name="Boguslavskiy L."/>
            <person name="Bonnet C."/>
            <person name="Boukhgalter B."/>
            <person name="Bourzgui I."/>
            <person name="Brown A."/>
            <person name="Cahill P."/>
            <person name="Channer S."/>
            <person name="Cheshatsang Y."/>
            <person name="Chuda L."/>
            <person name="Citroen M."/>
            <person name="Collymore A."/>
            <person name="Cooke P."/>
            <person name="Costello M."/>
            <person name="D'Aco K."/>
            <person name="Daza R."/>
            <person name="De Haan G."/>
            <person name="DeGray S."/>
            <person name="DeMaso C."/>
            <person name="Dhargay N."/>
            <person name="Dooley K."/>
            <person name="Dooley E."/>
            <person name="Doricent M."/>
            <person name="Dorje P."/>
            <person name="Dorjee K."/>
            <person name="Dupes A."/>
            <person name="Elong R."/>
            <person name="Falk J."/>
            <person name="Farina A."/>
            <person name="Faro S."/>
            <person name="Ferguson D."/>
            <person name="Fisher S."/>
            <person name="Foley C.D."/>
            <person name="Franke A."/>
            <person name="Friedrich D."/>
            <person name="Gadbois L."/>
            <person name="Gearin G."/>
            <person name="Gearin C.R."/>
            <person name="Giannoukos G."/>
            <person name="Goode T."/>
            <person name="Graham J."/>
            <person name="Grandbois E."/>
            <person name="Grewal S."/>
            <person name="Gyaltsen K."/>
            <person name="Hafez N."/>
            <person name="Hagos B."/>
            <person name="Hall J."/>
            <person name="Henson C."/>
            <person name="Hollinger A."/>
            <person name="Honan T."/>
            <person name="Huard M.D."/>
            <person name="Hughes L."/>
            <person name="Hurhula B."/>
            <person name="Husby M.E."/>
            <person name="Kamat A."/>
            <person name="Kanga B."/>
            <person name="Kashin S."/>
            <person name="Khazanovich D."/>
            <person name="Kisner P."/>
            <person name="Lance K."/>
            <person name="Lara M."/>
            <person name="Lee W."/>
            <person name="Lennon N."/>
            <person name="Letendre F."/>
            <person name="LeVine R."/>
            <person name="Lipovsky A."/>
            <person name="Liu X."/>
            <person name="Liu J."/>
            <person name="Liu S."/>
            <person name="Lokyitsang T."/>
            <person name="Lokyitsang Y."/>
            <person name="Lubonja R."/>
            <person name="Lui A."/>
            <person name="MacDonald P."/>
            <person name="Magnisalis V."/>
            <person name="Maru K."/>
            <person name="Matthews C."/>
            <person name="McCusker W."/>
            <person name="McDonough S."/>
            <person name="Mehta T."/>
            <person name="Meldrim J."/>
            <person name="Meneus L."/>
            <person name="Mihai O."/>
            <person name="Mihalev A."/>
            <person name="Mihova T."/>
            <person name="Mittelman R."/>
            <person name="Mlenga V."/>
            <person name="Montmayeur A."/>
            <person name="Mulrain L."/>
            <person name="Navidi A."/>
            <person name="Naylor J."/>
            <person name="Negash T."/>
            <person name="Nguyen T."/>
            <person name="Nguyen N."/>
            <person name="Nicol R."/>
            <person name="Norbu C."/>
            <person name="Norbu N."/>
            <person name="Novod N."/>
            <person name="O'Neill B."/>
            <person name="Osman S."/>
            <person name="Markiewicz E."/>
            <person name="Oyono O.L."/>
            <person name="Patti C."/>
            <person name="Phunkhang P."/>
            <person name="Pierre F."/>
            <person name="Priest M."/>
            <person name="Raghuraman S."/>
            <person name="Rege F."/>
            <person name="Reyes R."/>
            <person name="Rise C."/>
            <person name="Rogov P."/>
            <person name="Ross K."/>
            <person name="Ryan E."/>
            <person name="Settipalli S."/>
            <person name="Shea T."/>
            <person name="Sherpa N."/>
            <person name="Shi L."/>
            <person name="Shih D."/>
            <person name="Sparrow T."/>
            <person name="Spaulding J."/>
            <person name="Stalker J."/>
            <person name="Stange-Thomann N."/>
            <person name="Stavropoulos S."/>
            <person name="Stone C."/>
            <person name="Strader C."/>
            <person name="Tesfaye S."/>
            <person name="Thomson T."/>
            <person name="Thoulutsang Y."/>
            <person name="Thoulutsang D."/>
            <person name="Topham K."/>
            <person name="Topping I."/>
            <person name="Tsamla T."/>
            <person name="Vassiliev H."/>
            <person name="Vo A."/>
            <person name="Wangchuk T."/>
            <person name="Wangdi T."/>
            <person name="Weiand M."/>
            <person name="Wilkinson J."/>
            <person name="Wilson A."/>
            <person name="Yadav S."/>
            <person name="Young G."/>
            <person name="Yu Q."/>
            <person name="Zembek L."/>
            <person name="Zhong D."/>
            <person name="Zimmer A."/>
            <person name="Zwirko Z."/>
            <person name="Jaffe D.B."/>
            <person name="Alvarez P."/>
            <person name="Brockman W."/>
            <person name="Butler J."/>
            <person name="Chin C."/>
            <person name="Gnerre S."/>
            <person name="Grabherr M."/>
            <person name="Kleber M."/>
            <person name="Mauceli E."/>
            <person name="MacCallum I."/>
        </authorList>
    </citation>
    <scope>NUCLEOTIDE SEQUENCE [LARGE SCALE GENOMIC DNA]</scope>
    <source>
        <strain evidence="11 13">TSC#14021-0224.01</strain>
    </source>
</reference>
<feature type="transmembrane region" description="Helical" evidence="10">
    <location>
        <begin position="295"/>
        <end position="318"/>
    </location>
</feature>
<dbReference type="Proteomes" id="UP000008711">
    <property type="component" value="Unassembled WGS sequence"/>
</dbReference>
<evidence type="ECO:0000256" key="7">
    <source>
        <dbReference type="ARBA" id="ARBA00023136"/>
    </source>
</evidence>
<dbReference type="GO" id="GO:0005886">
    <property type="term" value="C:plasma membrane"/>
    <property type="evidence" value="ECO:0007669"/>
    <property type="project" value="UniProtKB-SubCell"/>
</dbReference>
<keyword evidence="9 10" id="KW-0807">Transducer</keyword>
<comment type="subcellular location">
    <subcellularLocation>
        <location evidence="1 10">Cell membrane</location>
        <topology evidence="1 10">Multi-pass membrane protein</topology>
    </subcellularLocation>
</comment>
<dbReference type="PANTHER" id="PTHR21137:SF35">
    <property type="entry name" value="ODORANT RECEPTOR 19A-RELATED"/>
    <property type="match status" value="1"/>
</dbReference>